<reference evidence="8" key="1">
    <citation type="journal article" date="2019" name="Int. J. Syst. Evol. Microbiol.">
        <title>The Global Catalogue of Microorganisms (GCM) 10K type strain sequencing project: providing services to taxonomists for standard genome sequencing and annotation.</title>
        <authorList>
            <consortium name="The Broad Institute Genomics Platform"/>
            <consortium name="The Broad Institute Genome Sequencing Center for Infectious Disease"/>
            <person name="Wu L."/>
            <person name="Ma J."/>
        </authorList>
    </citation>
    <scope>NUCLEOTIDE SEQUENCE [LARGE SCALE GENOMIC DNA]</scope>
    <source>
        <strain evidence="8">IBRC-M 10987</strain>
    </source>
</reference>
<evidence type="ECO:0000313" key="7">
    <source>
        <dbReference type="EMBL" id="MFC4101140.1"/>
    </source>
</evidence>
<comment type="caution">
    <text evidence="7">The sequence shown here is derived from an EMBL/GenBank/DDBJ whole genome shotgun (WGS) entry which is preliminary data.</text>
</comment>
<proteinExistence type="predicted"/>
<evidence type="ECO:0000256" key="3">
    <source>
        <dbReference type="ARBA" id="ARBA00022692"/>
    </source>
</evidence>
<feature type="transmembrane region" description="Helical" evidence="6">
    <location>
        <begin position="69"/>
        <end position="90"/>
    </location>
</feature>
<dbReference type="Proteomes" id="UP001595715">
    <property type="component" value="Unassembled WGS sequence"/>
</dbReference>
<feature type="transmembrane region" description="Helical" evidence="6">
    <location>
        <begin position="102"/>
        <end position="123"/>
    </location>
</feature>
<feature type="transmembrane region" description="Helical" evidence="6">
    <location>
        <begin position="144"/>
        <end position="163"/>
    </location>
</feature>
<keyword evidence="8" id="KW-1185">Reference proteome</keyword>
<evidence type="ECO:0000256" key="4">
    <source>
        <dbReference type="ARBA" id="ARBA00022989"/>
    </source>
</evidence>
<dbReference type="InterPro" id="IPR002293">
    <property type="entry name" value="AA/rel_permease1"/>
</dbReference>
<feature type="transmembrane region" description="Helical" evidence="6">
    <location>
        <begin position="480"/>
        <end position="513"/>
    </location>
</feature>
<evidence type="ECO:0000313" key="8">
    <source>
        <dbReference type="Proteomes" id="UP001595715"/>
    </source>
</evidence>
<evidence type="ECO:0000256" key="1">
    <source>
        <dbReference type="ARBA" id="ARBA00004141"/>
    </source>
</evidence>
<dbReference type="RefSeq" id="WP_377719765.1">
    <property type="nucleotide sequence ID" value="NZ_JBHSAM010000028.1"/>
</dbReference>
<feature type="transmembrane region" description="Helical" evidence="6">
    <location>
        <begin position="298"/>
        <end position="321"/>
    </location>
</feature>
<feature type="transmembrane region" description="Helical" evidence="6">
    <location>
        <begin position="6"/>
        <end position="25"/>
    </location>
</feature>
<feature type="transmembrane region" description="Helical" evidence="6">
    <location>
        <begin position="353"/>
        <end position="377"/>
    </location>
</feature>
<dbReference type="Gene3D" id="1.20.1740.10">
    <property type="entry name" value="Amino acid/polyamine transporter I"/>
    <property type="match status" value="1"/>
</dbReference>
<keyword evidence="4 6" id="KW-1133">Transmembrane helix</keyword>
<protein>
    <submittedName>
        <fullName evidence="7">Amino acid permease</fullName>
    </submittedName>
</protein>
<evidence type="ECO:0000256" key="6">
    <source>
        <dbReference type="SAM" id="Phobius"/>
    </source>
</evidence>
<dbReference type="EMBL" id="JBHSAM010000028">
    <property type="protein sequence ID" value="MFC4101140.1"/>
    <property type="molecule type" value="Genomic_DNA"/>
</dbReference>
<evidence type="ECO:0000256" key="5">
    <source>
        <dbReference type="ARBA" id="ARBA00023136"/>
    </source>
</evidence>
<name>A0ABV8K523_9BACL</name>
<feature type="transmembrane region" description="Helical" evidence="6">
    <location>
        <begin position="183"/>
        <end position="201"/>
    </location>
</feature>
<comment type="subcellular location">
    <subcellularLocation>
        <location evidence="1">Membrane</location>
        <topology evidence="1">Multi-pass membrane protein</topology>
    </subcellularLocation>
</comment>
<evidence type="ECO:0000256" key="2">
    <source>
        <dbReference type="ARBA" id="ARBA00022448"/>
    </source>
</evidence>
<feature type="transmembrane region" description="Helical" evidence="6">
    <location>
        <begin position="429"/>
        <end position="446"/>
    </location>
</feature>
<feature type="transmembrane region" description="Helical" evidence="6">
    <location>
        <begin position="398"/>
        <end position="417"/>
    </location>
</feature>
<sequence length="545" mass="57424">MLAVIVGFSLFIFVCVAALLLGHVAQRHVASARPCPVPDDSTSVIIGRDTHGSNSWGQARRQTRRMSGFAAFGFSFSGMGLIGCGCWLLLPAIAQGGPAALGIGWPVIGLFALLASCVYAASASGMPSPGGVYHWVSAVGGKRWGLLAGGLHIAGQAVLYAVSNVLAASWLNTTMSEAFGYRAAPVGHYAILAVLFAAQLWTSARGSDRLGRLFVAAAWLEIATMVGVVVVFVGAGEFGYWPIQMLYEQKHPVDVLAANPEAESVLLGLLLLYRGVIGGERAAAIAEDTEEASIHTPWAIFLSTAYAVIFGYILFAVLLVQIPFSPEAGGLLAGINAILGGDASWLYPAAAVIVLWSAWCSGAGSLACIARTWVAMARDRTVSRGERFQTDARRDARARLLVISAACCAAISVSVTMQHTLGGGSGLPIQPLLLAFFLLHAGLAFAAGGRCAARVGGIAVASGPWRLGRLEPWTEWMTAAWAIAWLGIIAWFLSAISWCVLGFAALLLLLAAFRWRRPTGMAGQPLLSASRAGLEQNSHRVHRSN</sequence>
<gene>
    <name evidence="7" type="ORF">ACFOZ8_15975</name>
</gene>
<feature type="transmembrane region" description="Helical" evidence="6">
    <location>
        <begin position="213"/>
        <end position="235"/>
    </location>
</feature>
<keyword evidence="5 6" id="KW-0472">Membrane</keyword>
<keyword evidence="3 6" id="KW-0812">Transmembrane</keyword>
<dbReference type="Pfam" id="PF13520">
    <property type="entry name" value="AA_permease_2"/>
    <property type="match status" value="1"/>
</dbReference>
<dbReference type="PANTHER" id="PTHR45649">
    <property type="entry name" value="AMINO-ACID PERMEASE BAT1"/>
    <property type="match status" value="1"/>
</dbReference>
<organism evidence="7 8">
    <name type="scientific">Paenibacillus xanthanilyticus</name>
    <dbReference type="NCBI Taxonomy" id="1783531"/>
    <lineage>
        <taxon>Bacteria</taxon>
        <taxon>Bacillati</taxon>
        <taxon>Bacillota</taxon>
        <taxon>Bacilli</taxon>
        <taxon>Bacillales</taxon>
        <taxon>Paenibacillaceae</taxon>
        <taxon>Paenibacillus</taxon>
    </lineage>
</organism>
<accession>A0ABV8K523</accession>
<dbReference type="PANTHER" id="PTHR45649:SF26">
    <property type="entry name" value="OS04G0435100 PROTEIN"/>
    <property type="match status" value="1"/>
</dbReference>
<keyword evidence="2" id="KW-0813">Transport</keyword>